<evidence type="ECO:0000313" key="2">
    <source>
        <dbReference type="Proteomes" id="UP000059680"/>
    </source>
</evidence>
<evidence type="ECO:0000313" key="1">
    <source>
        <dbReference type="EMBL" id="BAS87838.1"/>
    </source>
</evidence>
<reference evidence="2" key="1">
    <citation type="journal article" date="2005" name="Nature">
        <title>The map-based sequence of the rice genome.</title>
        <authorList>
            <consortium name="International rice genome sequencing project (IRGSP)"/>
            <person name="Matsumoto T."/>
            <person name="Wu J."/>
            <person name="Kanamori H."/>
            <person name="Katayose Y."/>
            <person name="Fujisawa M."/>
            <person name="Namiki N."/>
            <person name="Mizuno H."/>
            <person name="Yamamoto K."/>
            <person name="Antonio B.A."/>
            <person name="Baba T."/>
            <person name="Sakata K."/>
            <person name="Nagamura Y."/>
            <person name="Aoki H."/>
            <person name="Arikawa K."/>
            <person name="Arita K."/>
            <person name="Bito T."/>
            <person name="Chiden Y."/>
            <person name="Fujitsuka N."/>
            <person name="Fukunaka R."/>
            <person name="Hamada M."/>
            <person name="Harada C."/>
            <person name="Hayashi A."/>
            <person name="Hijishita S."/>
            <person name="Honda M."/>
            <person name="Hosokawa S."/>
            <person name="Ichikawa Y."/>
            <person name="Idonuma A."/>
            <person name="Iijima M."/>
            <person name="Ikeda M."/>
            <person name="Ikeno M."/>
            <person name="Ito K."/>
            <person name="Ito S."/>
            <person name="Ito T."/>
            <person name="Ito Y."/>
            <person name="Ito Y."/>
            <person name="Iwabuchi A."/>
            <person name="Kamiya K."/>
            <person name="Karasawa W."/>
            <person name="Kurita K."/>
            <person name="Katagiri S."/>
            <person name="Kikuta A."/>
            <person name="Kobayashi H."/>
            <person name="Kobayashi N."/>
            <person name="Machita K."/>
            <person name="Maehara T."/>
            <person name="Masukawa M."/>
            <person name="Mizubayashi T."/>
            <person name="Mukai Y."/>
            <person name="Nagasaki H."/>
            <person name="Nagata Y."/>
            <person name="Naito S."/>
            <person name="Nakashima M."/>
            <person name="Nakama Y."/>
            <person name="Nakamichi Y."/>
            <person name="Nakamura M."/>
            <person name="Meguro A."/>
            <person name="Negishi M."/>
            <person name="Ohta I."/>
            <person name="Ohta T."/>
            <person name="Okamoto M."/>
            <person name="Ono N."/>
            <person name="Saji S."/>
            <person name="Sakaguchi M."/>
            <person name="Sakai K."/>
            <person name="Shibata M."/>
            <person name="Shimokawa T."/>
            <person name="Song J."/>
            <person name="Takazaki Y."/>
            <person name="Terasawa K."/>
            <person name="Tsugane M."/>
            <person name="Tsuji K."/>
            <person name="Ueda S."/>
            <person name="Waki K."/>
            <person name="Yamagata H."/>
            <person name="Yamamoto M."/>
            <person name="Yamamoto S."/>
            <person name="Yamane H."/>
            <person name="Yoshiki S."/>
            <person name="Yoshihara R."/>
            <person name="Yukawa K."/>
            <person name="Zhong H."/>
            <person name="Yano M."/>
            <person name="Yuan Q."/>
            <person name="Ouyang S."/>
            <person name="Liu J."/>
            <person name="Jones K.M."/>
            <person name="Gansberger K."/>
            <person name="Moffat K."/>
            <person name="Hill J."/>
            <person name="Bera J."/>
            <person name="Fadrosh D."/>
            <person name="Jin S."/>
            <person name="Johri S."/>
            <person name="Kim M."/>
            <person name="Overton L."/>
            <person name="Reardon M."/>
            <person name="Tsitrin T."/>
            <person name="Vuong H."/>
            <person name="Weaver B."/>
            <person name="Ciecko A."/>
            <person name="Tallon L."/>
            <person name="Jackson J."/>
            <person name="Pai G."/>
            <person name="Aken S.V."/>
            <person name="Utterback T."/>
            <person name="Reidmuller S."/>
            <person name="Feldblyum T."/>
            <person name="Hsiao J."/>
            <person name="Zismann V."/>
            <person name="Iobst S."/>
            <person name="de Vazeille A.R."/>
            <person name="Buell C.R."/>
            <person name="Ying K."/>
            <person name="Li Y."/>
            <person name="Lu T."/>
            <person name="Huang Y."/>
            <person name="Zhao Q."/>
            <person name="Feng Q."/>
            <person name="Zhang L."/>
            <person name="Zhu J."/>
            <person name="Weng Q."/>
            <person name="Mu J."/>
            <person name="Lu Y."/>
            <person name="Fan D."/>
            <person name="Liu Y."/>
            <person name="Guan J."/>
            <person name="Zhang Y."/>
            <person name="Yu S."/>
            <person name="Liu X."/>
            <person name="Zhang Y."/>
            <person name="Hong G."/>
            <person name="Han B."/>
            <person name="Choisne N."/>
            <person name="Demange N."/>
            <person name="Orjeda G."/>
            <person name="Samain S."/>
            <person name="Cattolico L."/>
            <person name="Pelletier E."/>
            <person name="Couloux A."/>
            <person name="Segurens B."/>
            <person name="Wincker P."/>
            <person name="D'Hont A."/>
            <person name="Scarpelli C."/>
            <person name="Weissenbach J."/>
            <person name="Salanoubat M."/>
            <person name="Quetier F."/>
            <person name="Yu Y."/>
            <person name="Kim H.R."/>
            <person name="Rambo T."/>
            <person name="Currie J."/>
            <person name="Collura K."/>
            <person name="Luo M."/>
            <person name="Yang T."/>
            <person name="Ammiraju J.S.S."/>
            <person name="Engler F."/>
            <person name="Soderlund C."/>
            <person name="Wing R.A."/>
            <person name="Palmer L.E."/>
            <person name="de la Bastide M."/>
            <person name="Spiegel L."/>
            <person name="Nascimento L."/>
            <person name="Zutavern T."/>
            <person name="O'Shaughnessy A."/>
            <person name="Dike S."/>
            <person name="Dedhia N."/>
            <person name="Preston R."/>
            <person name="Balija V."/>
            <person name="McCombie W.R."/>
            <person name="Chow T."/>
            <person name="Chen H."/>
            <person name="Chung M."/>
            <person name="Chen C."/>
            <person name="Shaw J."/>
            <person name="Wu H."/>
            <person name="Hsiao K."/>
            <person name="Chao Y."/>
            <person name="Chu M."/>
            <person name="Cheng C."/>
            <person name="Hour A."/>
            <person name="Lee P."/>
            <person name="Lin S."/>
            <person name="Lin Y."/>
            <person name="Liou J."/>
            <person name="Liu S."/>
            <person name="Hsing Y."/>
            <person name="Raghuvanshi S."/>
            <person name="Mohanty A."/>
            <person name="Bharti A.K."/>
            <person name="Gaur A."/>
            <person name="Gupta V."/>
            <person name="Kumar D."/>
            <person name="Ravi V."/>
            <person name="Vij S."/>
            <person name="Kapur A."/>
            <person name="Khurana P."/>
            <person name="Khurana P."/>
            <person name="Khurana J.P."/>
            <person name="Tyagi A.K."/>
            <person name="Gaikwad K."/>
            <person name="Singh A."/>
            <person name="Dalal V."/>
            <person name="Srivastava S."/>
            <person name="Dixit A."/>
            <person name="Pal A.K."/>
            <person name="Ghazi I.A."/>
            <person name="Yadav M."/>
            <person name="Pandit A."/>
            <person name="Bhargava A."/>
            <person name="Sureshbabu K."/>
            <person name="Batra K."/>
            <person name="Sharma T.R."/>
            <person name="Mohapatra T."/>
            <person name="Singh N.K."/>
            <person name="Messing J."/>
            <person name="Nelson A.B."/>
            <person name="Fuks G."/>
            <person name="Kavchok S."/>
            <person name="Keizer G."/>
            <person name="Linton E."/>
            <person name="Llaca V."/>
            <person name="Song R."/>
            <person name="Tanyolac B."/>
            <person name="Young S."/>
            <person name="Ho-Il K."/>
            <person name="Hahn J.H."/>
            <person name="Sangsakoo G."/>
            <person name="Vanavichit A."/>
            <person name="de Mattos Luiz.A.T."/>
            <person name="Zimmer P.D."/>
            <person name="Malone G."/>
            <person name="Dellagostin O."/>
            <person name="de Oliveira A.C."/>
            <person name="Bevan M."/>
            <person name="Bancroft I."/>
            <person name="Minx P."/>
            <person name="Cordum H."/>
            <person name="Wilson R."/>
            <person name="Cheng Z."/>
            <person name="Jin W."/>
            <person name="Jiang J."/>
            <person name="Leong S.A."/>
            <person name="Iwama H."/>
            <person name="Gojobori T."/>
            <person name="Itoh T."/>
            <person name="Niimura Y."/>
            <person name="Fujii Y."/>
            <person name="Habara T."/>
            <person name="Sakai H."/>
            <person name="Sato Y."/>
            <person name="Wilson G."/>
            <person name="Kumar K."/>
            <person name="McCouch S."/>
            <person name="Juretic N."/>
            <person name="Hoen D."/>
            <person name="Wright S."/>
            <person name="Bruskiewich R."/>
            <person name="Bureau T."/>
            <person name="Miyao A."/>
            <person name="Hirochika H."/>
            <person name="Nishikawa T."/>
            <person name="Kadowaki K."/>
            <person name="Sugiura M."/>
            <person name="Burr B."/>
            <person name="Sasaki T."/>
        </authorList>
    </citation>
    <scope>NUCLEOTIDE SEQUENCE [LARGE SCALE GENOMIC DNA]</scope>
    <source>
        <strain evidence="2">cv. Nipponbare</strain>
    </source>
</reference>
<keyword evidence="2" id="KW-1185">Reference proteome</keyword>
<dbReference type="EMBL" id="AP014960">
    <property type="protein sequence ID" value="BAS87838.1"/>
    <property type="molecule type" value="Genomic_DNA"/>
</dbReference>
<dbReference type="Proteomes" id="UP000059680">
    <property type="component" value="Chromosome 4"/>
</dbReference>
<sequence>MLLLGWSVAGRTANDGGSRRYLSVLEGGRLHHGSHLSDSGVDGRVVWDLDVVEEGLGGDLVVLRHGEYITLSQLGLEDSVLGGATTLSQLVQAPVEVGCGAPPLLIRLLKGDEDLLGPTA</sequence>
<name>A0A0P0W6N6_ORYSJ</name>
<gene>
    <name evidence="1" type="ordered locus">Os04g0159800</name>
    <name evidence="1" type="ORF">OSNPB_040159800</name>
</gene>
<reference evidence="1 2" key="3">
    <citation type="journal article" date="2013" name="Rice">
        <title>Improvement of the Oryza sativa Nipponbare reference genome using next generation sequence and optical map data.</title>
        <authorList>
            <person name="Kawahara Y."/>
            <person name="de la Bastide M."/>
            <person name="Hamilton J.P."/>
            <person name="Kanamori H."/>
            <person name="McCombie W.R."/>
            <person name="Ouyang S."/>
            <person name="Schwartz D.C."/>
            <person name="Tanaka T."/>
            <person name="Wu J."/>
            <person name="Zhou S."/>
            <person name="Childs K.L."/>
            <person name="Davidson R.M."/>
            <person name="Lin H."/>
            <person name="Quesada-Ocampo L."/>
            <person name="Vaillancourt B."/>
            <person name="Sakai H."/>
            <person name="Lee S.S."/>
            <person name="Kim J."/>
            <person name="Numa H."/>
            <person name="Itoh T."/>
            <person name="Buell C.R."/>
            <person name="Matsumoto T."/>
        </authorList>
    </citation>
    <scope>NUCLEOTIDE SEQUENCE [LARGE SCALE GENOMIC DNA]</scope>
    <source>
        <strain evidence="2">cv. Nipponbare</strain>
    </source>
</reference>
<dbReference type="PaxDb" id="39947-A0A0P0W6N6"/>
<organism evidence="1 2">
    <name type="scientific">Oryza sativa subsp. japonica</name>
    <name type="common">Rice</name>
    <dbReference type="NCBI Taxonomy" id="39947"/>
    <lineage>
        <taxon>Eukaryota</taxon>
        <taxon>Viridiplantae</taxon>
        <taxon>Streptophyta</taxon>
        <taxon>Embryophyta</taxon>
        <taxon>Tracheophyta</taxon>
        <taxon>Spermatophyta</taxon>
        <taxon>Magnoliopsida</taxon>
        <taxon>Liliopsida</taxon>
        <taxon>Poales</taxon>
        <taxon>Poaceae</taxon>
        <taxon>BOP clade</taxon>
        <taxon>Oryzoideae</taxon>
        <taxon>Oryzeae</taxon>
        <taxon>Oryzinae</taxon>
        <taxon>Oryza</taxon>
        <taxon>Oryza sativa</taxon>
    </lineage>
</organism>
<proteinExistence type="predicted"/>
<dbReference type="InParanoid" id="A0A0P0W6N6"/>
<protein>
    <submittedName>
        <fullName evidence="1">Os04g0159800 protein</fullName>
    </submittedName>
</protein>
<reference evidence="1 2" key="2">
    <citation type="journal article" date="2013" name="Plant Cell Physiol.">
        <title>Rice Annotation Project Database (RAP-DB): an integrative and interactive database for rice genomics.</title>
        <authorList>
            <person name="Sakai H."/>
            <person name="Lee S.S."/>
            <person name="Tanaka T."/>
            <person name="Numa H."/>
            <person name="Kim J."/>
            <person name="Kawahara Y."/>
            <person name="Wakimoto H."/>
            <person name="Yang C.C."/>
            <person name="Iwamoto M."/>
            <person name="Abe T."/>
            <person name="Yamada Y."/>
            <person name="Muto A."/>
            <person name="Inokuchi H."/>
            <person name="Ikemura T."/>
            <person name="Matsumoto T."/>
            <person name="Sasaki T."/>
            <person name="Itoh T."/>
        </authorList>
    </citation>
    <scope>NUCLEOTIDE SEQUENCE [LARGE SCALE GENOMIC DNA]</scope>
    <source>
        <strain evidence="2">cv. Nipponbare</strain>
    </source>
</reference>
<accession>A0A0P0W6N6</accession>
<dbReference type="AlphaFoldDB" id="A0A0P0W6N6"/>